<reference evidence="2 4" key="2">
    <citation type="submission" date="2018-11" db="EMBL/GenBank/DDBJ databases">
        <authorList>
            <consortium name="Pathogen Informatics"/>
        </authorList>
    </citation>
    <scope>NUCLEOTIDE SEQUENCE [LARGE SCALE GENOMIC DNA]</scope>
</reference>
<name>A0A0N4UHT9_DRAME</name>
<feature type="region of interest" description="Disordered" evidence="1">
    <location>
        <begin position="637"/>
        <end position="717"/>
    </location>
</feature>
<dbReference type="AlphaFoldDB" id="A0A0N4UHT9"/>
<feature type="region of interest" description="Disordered" evidence="1">
    <location>
        <begin position="752"/>
        <end position="787"/>
    </location>
</feature>
<sequence>MQCVPECRMNNTWSSSASVCVQPQSEQLTHPTNNQQQQQQSYASASSNGENRPSSSSLSLSLSSSRQNLPVFARPLQAVTHYYTTTTTTSTTANNYSQRQFSIRPSFITNGIPNSFVKKGEERFIDDLKCSIVATTTSLPDKTIVSSSQPSTSKIKSSIKKDLNLSLSSSPNREDNQQQDSQQQSHSLLSSLSSLPPSSSSSSSSINRRRRRHRCNFVLSLKESHQLARIAELQPHLIRYLGIISVKVGDANEIKVASNEKTLRLSTGKQQSTIPLINNINNNLPKIEISRENFSSAAVTNQSSNSEAMLRHEVTPSTSNCERQKISENTQMENTTVSPRDTSDMGICNQSFVKNNGGRNQNNKEIASQSPLLVNLLRCASPSGNNNSVINAPRSVGYPFANHSSLSNSQPQHSINYQPYTYASMPMSVPPSTSTSNPAQLPTSTEVTNQSLQSSMAEQQFQQQQQQAMHQQQVNAEMHRQILASQQHQSSQMNQANYYPPPQYAQQHQPTPPQTTNYIIRGPISQQSNTVYHQQGPPVRPQYMQIQQSPQMRPPVHSVHAHYHQVVPIDQQEMVTSVQTGPPPSKKRKRPTKKQIREAQQAAAAAAAAQQRQYMMEQQMTVRVPSANNAHTVERPGIMPQMASGSGNSGVSYSQHQRMHPPPVMQNTSPGSHMQSPSSSATYYSQQHQPQSSQQQPHQHIWSTHQPQQQLLQAQRPAQINQTQQVIYSGQMQQQWQTNQTHTARIIYPQIDNGSEMNSPSTASVHTSPMPSRNSVDYSPASQGSNTMSPLYQQQQILYQSHQQQISQPSTPSYNQIPSSQGIVINQGRRNEGHHQMQSNVRMTMQQQQQPTYIIDQQLIHQTQIKNATAVMETNTDFVMQEELGANIADDCGDFNDLDSIEPMKESGDVGAVLIASHQQQQQSHMILARHEQEFGDQPTHAYRQSQNEYEVVMQQSRNLSSDFARQMHHVSAEYMPSSNVHSVANYQIHPQQRHNVNICYQLQQQSSTSQGCFVQQQHIPPNPQNAVGPTNPQIAYSSTNAHHLPQACSVNTSSIYAQTYNTSRSADEISHSDDSNVNLSSSNSGVDGEKDRINSSIESVVMKALSDQDGQTSLLNSNRVAQRSRLFHSQQAPTTSSISTSLADHQRLATGKYTATGNGNGVKGFNVVRQPSHPTSLSFASSQQFTNSNDSLSMSNINLMSHSNGSPSLITRPSPLVHQLTTGTSMGVHSESLGGALDQNEFRSKINQSEMKNSDRSESVDSLKSITQQNYAIANGHEPHLMKQANGMVSVSITKQNRRISSTTKRSFLSSSVLTKSIVTRRNRRKANLSHEICPRRDDNDQELFVSTSKIKQGSVTFHGCRINVKNNTNDAAADFICGQSSNAVSAENRNFSTE</sequence>
<protein>
    <submittedName>
        <fullName evidence="2 5">Uncharacterized protein</fullName>
    </submittedName>
</protein>
<feature type="compositionally biased region" description="Basic residues" evidence="1">
    <location>
        <begin position="585"/>
        <end position="594"/>
    </location>
</feature>
<accession>A0A0N4UHT9</accession>
<evidence type="ECO:0000256" key="1">
    <source>
        <dbReference type="SAM" id="MobiDB-lite"/>
    </source>
</evidence>
<feature type="compositionally biased region" description="Low complexity" evidence="1">
    <location>
        <begin position="1076"/>
        <end position="1087"/>
    </location>
</feature>
<dbReference type="STRING" id="318479.A0A0N4UHT9"/>
<feature type="region of interest" description="Disordered" evidence="1">
    <location>
        <begin position="24"/>
        <end position="61"/>
    </location>
</feature>
<feature type="compositionally biased region" description="Polar residues" evidence="1">
    <location>
        <begin position="643"/>
        <end position="656"/>
    </location>
</feature>
<evidence type="ECO:0000313" key="4">
    <source>
        <dbReference type="Proteomes" id="UP000274756"/>
    </source>
</evidence>
<evidence type="ECO:0000313" key="3">
    <source>
        <dbReference type="Proteomes" id="UP000038040"/>
    </source>
</evidence>
<feature type="compositionally biased region" description="Low complexity" evidence="1">
    <location>
        <begin position="35"/>
        <end position="47"/>
    </location>
</feature>
<feature type="region of interest" description="Disordered" evidence="1">
    <location>
        <begin position="1067"/>
        <end position="1092"/>
    </location>
</feature>
<proteinExistence type="predicted"/>
<dbReference type="Proteomes" id="UP000038040">
    <property type="component" value="Unplaced"/>
</dbReference>
<keyword evidence="4" id="KW-1185">Reference proteome</keyword>
<feature type="compositionally biased region" description="Polar residues" evidence="1">
    <location>
        <begin position="24"/>
        <end position="34"/>
    </location>
</feature>
<dbReference type="Proteomes" id="UP000274756">
    <property type="component" value="Unassembled WGS sequence"/>
</dbReference>
<dbReference type="OrthoDB" id="5849074at2759"/>
<feature type="region of interest" description="Disordered" evidence="1">
    <location>
        <begin position="165"/>
        <end position="209"/>
    </location>
</feature>
<dbReference type="EMBL" id="UYYG01001194">
    <property type="protein sequence ID" value="VDN59894.1"/>
    <property type="molecule type" value="Genomic_DNA"/>
</dbReference>
<feature type="compositionally biased region" description="Low complexity" evidence="1">
    <location>
        <begin position="178"/>
        <end position="205"/>
    </location>
</feature>
<feature type="compositionally biased region" description="Low complexity" evidence="1">
    <location>
        <begin position="669"/>
        <end position="717"/>
    </location>
</feature>
<evidence type="ECO:0000313" key="2">
    <source>
        <dbReference type="EMBL" id="VDN59894.1"/>
    </source>
</evidence>
<gene>
    <name evidence="2" type="ORF">DME_LOCUS9867</name>
</gene>
<organism evidence="3 5">
    <name type="scientific">Dracunculus medinensis</name>
    <name type="common">Guinea worm</name>
    <dbReference type="NCBI Taxonomy" id="318479"/>
    <lineage>
        <taxon>Eukaryota</taxon>
        <taxon>Metazoa</taxon>
        <taxon>Ecdysozoa</taxon>
        <taxon>Nematoda</taxon>
        <taxon>Chromadorea</taxon>
        <taxon>Rhabditida</taxon>
        <taxon>Spirurina</taxon>
        <taxon>Dracunculoidea</taxon>
        <taxon>Dracunculidae</taxon>
        <taxon>Dracunculus</taxon>
    </lineage>
</organism>
<reference evidence="5" key="1">
    <citation type="submission" date="2017-02" db="UniProtKB">
        <authorList>
            <consortium name="WormBaseParasite"/>
        </authorList>
    </citation>
    <scope>IDENTIFICATION</scope>
</reference>
<feature type="region of interest" description="Disordered" evidence="1">
    <location>
        <begin position="572"/>
        <end position="598"/>
    </location>
</feature>
<dbReference type="WBParaSite" id="DME_0000713701-mRNA-1">
    <property type="protein sequence ID" value="DME_0000713701-mRNA-1"/>
    <property type="gene ID" value="DME_0000713701"/>
</dbReference>
<evidence type="ECO:0000313" key="5">
    <source>
        <dbReference type="WBParaSite" id="DME_0000713701-mRNA-1"/>
    </source>
</evidence>